<evidence type="ECO:0000256" key="2">
    <source>
        <dbReference type="SAM" id="SignalP"/>
    </source>
</evidence>
<dbReference type="AlphaFoldDB" id="A0A0C9U6Y5"/>
<dbReference type="EMBL" id="KN837269">
    <property type="protein sequence ID" value="KIJ30074.1"/>
    <property type="molecule type" value="Genomic_DNA"/>
</dbReference>
<keyword evidence="2" id="KW-0732">Signal</keyword>
<dbReference type="HOGENOM" id="CLU_1679083_0_0_1"/>
<protein>
    <submittedName>
        <fullName evidence="3">Uncharacterized protein</fullName>
    </submittedName>
</protein>
<feature type="signal peptide" evidence="2">
    <location>
        <begin position="1"/>
        <end position="26"/>
    </location>
</feature>
<feature type="compositionally biased region" description="Low complexity" evidence="1">
    <location>
        <begin position="109"/>
        <end position="123"/>
    </location>
</feature>
<keyword evidence="4" id="KW-1185">Reference proteome</keyword>
<reference evidence="3 4" key="1">
    <citation type="submission" date="2014-06" db="EMBL/GenBank/DDBJ databases">
        <title>Evolutionary Origins and Diversification of the Mycorrhizal Mutualists.</title>
        <authorList>
            <consortium name="DOE Joint Genome Institute"/>
            <consortium name="Mycorrhizal Genomics Consortium"/>
            <person name="Kohler A."/>
            <person name="Kuo A."/>
            <person name="Nagy L.G."/>
            <person name="Floudas D."/>
            <person name="Copeland A."/>
            <person name="Barry K.W."/>
            <person name="Cichocki N."/>
            <person name="Veneault-Fourrey C."/>
            <person name="LaButti K."/>
            <person name="Lindquist E.A."/>
            <person name="Lipzen A."/>
            <person name="Lundell T."/>
            <person name="Morin E."/>
            <person name="Murat C."/>
            <person name="Riley R."/>
            <person name="Ohm R."/>
            <person name="Sun H."/>
            <person name="Tunlid A."/>
            <person name="Henrissat B."/>
            <person name="Grigoriev I.V."/>
            <person name="Hibbett D.S."/>
            <person name="Martin F."/>
        </authorList>
    </citation>
    <scope>NUCLEOTIDE SEQUENCE [LARGE SCALE GENOMIC DNA]</scope>
    <source>
        <strain evidence="3 4">SS14</strain>
    </source>
</reference>
<gene>
    <name evidence="3" type="ORF">M422DRAFT_36710</name>
</gene>
<evidence type="ECO:0000313" key="4">
    <source>
        <dbReference type="Proteomes" id="UP000054279"/>
    </source>
</evidence>
<evidence type="ECO:0000313" key="3">
    <source>
        <dbReference type="EMBL" id="KIJ30074.1"/>
    </source>
</evidence>
<evidence type="ECO:0000256" key="1">
    <source>
        <dbReference type="SAM" id="MobiDB-lite"/>
    </source>
</evidence>
<feature type="chain" id="PRO_5002204059" evidence="2">
    <location>
        <begin position="27"/>
        <end position="157"/>
    </location>
</feature>
<dbReference type="Proteomes" id="UP000054279">
    <property type="component" value="Unassembled WGS sequence"/>
</dbReference>
<accession>A0A0C9U6Y5</accession>
<feature type="region of interest" description="Disordered" evidence="1">
    <location>
        <begin position="66"/>
        <end position="123"/>
    </location>
</feature>
<organism evidence="3 4">
    <name type="scientific">Sphaerobolus stellatus (strain SS14)</name>
    <dbReference type="NCBI Taxonomy" id="990650"/>
    <lineage>
        <taxon>Eukaryota</taxon>
        <taxon>Fungi</taxon>
        <taxon>Dikarya</taxon>
        <taxon>Basidiomycota</taxon>
        <taxon>Agaricomycotina</taxon>
        <taxon>Agaricomycetes</taxon>
        <taxon>Phallomycetidae</taxon>
        <taxon>Geastrales</taxon>
        <taxon>Sphaerobolaceae</taxon>
        <taxon>Sphaerobolus</taxon>
    </lineage>
</organism>
<proteinExistence type="predicted"/>
<sequence>MFHRFTTVTFAALLVLFATCIQTSTALPAGPKTPGQQITENRAALLKNRICGRACMFVNVTASAEENSAAANASPETVALPVAETSESDSDPAPEVVDTPVSGESEETPASSPAAEVDSSSVDSESLATAANAALSRHQATLFFPSMIAGAALLFLL</sequence>
<name>A0A0C9U6Y5_SPHS4</name>